<dbReference type="GeneID" id="77808113"/>
<evidence type="ECO:0000313" key="3">
    <source>
        <dbReference type="EMBL" id="WAQ82902.1"/>
    </source>
</evidence>
<evidence type="ECO:0000256" key="1">
    <source>
        <dbReference type="SAM" id="MobiDB-lite"/>
    </source>
</evidence>
<feature type="region of interest" description="Disordered" evidence="1">
    <location>
        <begin position="58"/>
        <end position="83"/>
    </location>
</feature>
<dbReference type="Proteomes" id="UP001164743">
    <property type="component" value="Chromosome 3A"/>
</dbReference>
<evidence type="ECO:0000313" key="4">
    <source>
        <dbReference type="Proteomes" id="UP001164743"/>
    </source>
</evidence>
<keyword evidence="2" id="KW-0732">Signal</keyword>
<sequence length="639" mass="71554">MTQNNKFRSGIRLVRLVAVIFLVNGCKPMDLPNSQLSAEWFAWDEDLVDLDHIFPSGGSSGDEAAGQADTHHEPFAGGHLHPIGLPAGPSASHVCPPQDYHHIQTAAEQRPSGTLAHGKRMSLDLHNLFGSGFEPAQNFELLDQLLADGTPASNGFAAAGASRALDHIFPSALSLQARAAGQANHPQPSSALASDQSLLPDYYYPAQTNAKERTVNSQPYHALDISFDSGELFEPGLLPHDFDILTEFLGHGTPDPDGLTGVRAAQSHHGVAHVSDSHSHTFTGPGPSNLLAFSDYPFMRSSGTTSGLHESPSRKRKQTVGLQAKSIKPQDLLFTQSKPRSGIPKLYIPFPESQRPALSKKLPPQGPLGFYMNDLALNNPSDRAEQMEMGRILTGLRALGIPNPRLAFSELKFYSTHRDYLGFGMERNDSGRTIKLSRGFAKSKIFDEGPYGQYKRRCRLAKGLVSFVSHYKDWYQHWFDETGIDFEKNLLQPHFIGFEEAAVLFPLYLFYVEMICSIVPREGTTLKIELLRAQKLFNSWTKNYNDPISQSDQNLESIVETLRKQRDRRGALNLHPHLWSYLEIWMITSWRDGVFRYMNGSMPKTVKEFFNNVFNYSYSAHHQRYISRITAHNLEKYSK</sequence>
<name>A0ABY7CJC7_9BASI</name>
<organism evidence="3 4">
    <name type="scientific">Puccinia triticina</name>
    <dbReference type="NCBI Taxonomy" id="208348"/>
    <lineage>
        <taxon>Eukaryota</taxon>
        <taxon>Fungi</taxon>
        <taxon>Dikarya</taxon>
        <taxon>Basidiomycota</taxon>
        <taxon>Pucciniomycotina</taxon>
        <taxon>Pucciniomycetes</taxon>
        <taxon>Pucciniales</taxon>
        <taxon>Pucciniaceae</taxon>
        <taxon>Puccinia</taxon>
    </lineage>
</organism>
<dbReference type="EMBL" id="CP110423">
    <property type="protein sequence ID" value="WAQ82902.1"/>
    <property type="molecule type" value="Genomic_DNA"/>
</dbReference>
<reference evidence="3" key="1">
    <citation type="submission" date="2022-10" db="EMBL/GenBank/DDBJ databases">
        <title>Puccinia triticina Genome sequencing and assembly.</title>
        <authorList>
            <person name="Li C."/>
        </authorList>
    </citation>
    <scope>NUCLEOTIDE SEQUENCE</scope>
    <source>
        <strain evidence="3">Pt15</strain>
    </source>
</reference>
<evidence type="ECO:0000256" key="2">
    <source>
        <dbReference type="SAM" id="SignalP"/>
    </source>
</evidence>
<accession>A0ABY7CJC7</accession>
<gene>
    <name evidence="3" type="ORF">PtA15_3A267</name>
</gene>
<proteinExistence type="predicted"/>
<feature type="signal peptide" evidence="2">
    <location>
        <begin position="1"/>
        <end position="28"/>
    </location>
</feature>
<feature type="region of interest" description="Disordered" evidence="1">
    <location>
        <begin position="302"/>
        <end position="322"/>
    </location>
</feature>
<feature type="chain" id="PRO_5046644034" evidence="2">
    <location>
        <begin position="29"/>
        <end position="639"/>
    </location>
</feature>
<protein>
    <submittedName>
        <fullName evidence="3">Uncharacterized protein</fullName>
    </submittedName>
</protein>
<dbReference type="RefSeq" id="XP_053018457.1">
    <property type="nucleotide sequence ID" value="XM_053167218.1"/>
</dbReference>
<keyword evidence="4" id="KW-1185">Reference proteome</keyword>